<feature type="domain" description="Leucine-rich repeat-containing N-terminal plant-type" evidence="12">
    <location>
        <begin position="39"/>
        <end position="77"/>
    </location>
</feature>
<dbReference type="PANTHER" id="PTHR48063">
    <property type="entry name" value="LRR RECEPTOR-LIKE KINASE"/>
    <property type="match status" value="1"/>
</dbReference>
<dbReference type="InterPro" id="IPR003591">
    <property type="entry name" value="Leu-rich_rpt_typical-subtyp"/>
</dbReference>
<gene>
    <name evidence="14" type="ORF">F0562_000071</name>
</gene>
<dbReference type="GO" id="GO:0051707">
    <property type="term" value="P:response to other organism"/>
    <property type="evidence" value="ECO:0007669"/>
    <property type="project" value="UniProtKB-ARBA"/>
</dbReference>
<dbReference type="GO" id="GO:0006952">
    <property type="term" value="P:defense response"/>
    <property type="evidence" value="ECO:0007669"/>
    <property type="project" value="UniProtKB-ARBA"/>
</dbReference>
<sequence>MVIMDVPRRAVTLVLLRFLAVATITVVFCSREGNVICLESERQSLMRFKEDLVDPSNRLSSWDGHSDCCNWAGVVCDNSTGHVRELHLRNLHENMGAWAAYEAYRRSKLGGKINPSLLNLKHLNSLDLSNNDFGGIQIPHFIGSLRSLRYLNLSNAGFGGVVPHQLGNLSSLHYLILGDFSLRAKNLRWLSGLSLLQHLDMSRVSLDMGHDWPQVINTLPSLVELHLSNCGLRYEGTLPYVNHTSLAILNLSDNYFVCLLPSWVFSLHSLISLDLSNAVFQGPIPGSIRNMTNLRNLDLSTNNLTATIPHGLHSLNHLESLDLSDNLLQGRISGDIGNMTSINYIDLSDSGFEGRIPRSIGNLCNLKVLDLSGNNFGDGPDFLTSLSGCIIHVLESLQLVESQLSGHLNDQLGQLKNLRYLNLEGNSISGPIPMSLGRLSSLRSLNMADNQLTGTHFPENLRHLRNLEEIYISSNLLEGVVSEVHFSNLTNLKVFHASGNPLTLKVSTNWIPPFQLEEIHLRSWHLGQQFPMWVQSQKKLSGLDLSCTGISDGIPAWFWNLTSQTSYLNLSHNQIHGEISYIPKQSDIYSEVYLDSNQFSGPLPRLSNVNEIYLSNNSFSGDMSNFLCNWTDKASQSVVLRLEKNLLSGDLPDCWRYWESLSVVDLGNNNLTGSIPSSIRFLHNLESLHLHNNRLSGRLPSSLSSCTNLQIIDLAENEFVGSIPAWMGKSFSNLMVLSLRSNKFHGEIASELCHLCSLQIFDLANNNLSGKIPKCFYNFTAMAKEPNEIIHLSYPYAGGEYLEHAVVVTKGRESQYDIILSLVTGMDLSCNNLSGEIPKELTSLFGLRTLNLSGNHLTGMIPQRISDMKLLESLDLSRNQLSGEIPPSMSGMTFLSYLNLSYNNLSGKIPLSTQLQSQNATSFIGNHLCGLPLTENCSISTGVTPEIGDEEDKQDGHEMDWFHLCMALGFVVGFNERFKNVVPLQGAGKDSYIDNE</sequence>
<dbReference type="AlphaFoldDB" id="A0A5J5C380"/>
<dbReference type="InterPro" id="IPR025875">
    <property type="entry name" value="Leu-rich_rpt_4"/>
</dbReference>
<dbReference type="InterPro" id="IPR032675">
    <property type="entry name" value="LRR_dom_sf"/>
</dbReference>
<comment type="similarity">
    <text evidence="2">Belongs to the RLP family.</text>
</comment>
<feature type="domain" description="Disease resistance R13L4/SHOC-2-like LRR" evidence="13">
    <location>
        <begin position="117"/>
        <end position="276"/>
    </location>
</feature>
<evidence type="ECO:0000256" key="10">
    <source>
        <dbReference type="ARBA" id="ARBA00023170"/>
    </source>
</evidence>
<evidence type="ECO:0000256" key="6">
    <source>
        <dbReference type="ARBA" id="ARBA00022729"/>
    </source>
</evidence>
<dbReference type="Proteomes" id="UP000325577">
    <property type="component" value="Linkage Group LG0"/>
</dbReference>
<organism evidence="14 15">
    <name type="scientific">Nyssa sinensis</name>
    <dbReference type="NCBI Taxonomy" id="561372"/>
    <lineage>
        <taxon>Eukaryota</taxon>
        <taxon>Viridiplantae</taxon>
        <taxon>Streptophyta</taxon>
        <taxon>Embryophyta</taxon>
        <taxon>Tracheophyta</taxon>
        <taxon>Spermatophyta</taxon>
        <taxon>Magnoliopsida</taxon>
        <taxon>eudicotyledons</taxon>
        <taxon>Gunneridae</taxon>
        <taxon>Pentapetalae</taxon>
        <taxon>asterids</taxon>
        <taxon>Cornales</taxon>
        <taxon>Nyssaceae</taxon>
        <taxon>Nyssa</taxon>
    </lineage>
</organism>
<keyword evidence="5" id="KW-0812">Transmembrane</keyword>
<keyword evidence="4" id="KW-0433">Leucine-rich repeat</keyword>
<dbReference type="OrthoDB" id="1600340at2759"/>
<reference evidence="14 15" key="1">
    <citation type="submission" date="2019-09" db="EMBL/GenBank/DDBJ databases">
        <title>A chromosome-level genome assembly of the Chinese tupelo Nyssa sinensis.</title>
        <authorList>
            <person name="Yang X."/>
            <person name="Kang M."/>
            <person name="Yang Y."/>
            <person name="Xiong H."/>
            <person name="Wang M."/>
            <person name="Zhang Z."/>
            <person name="Wang Z."/>
            <person name="Wu H."/>
            <person name="Ma T."/>
            <person name="Liu J."/>
            <person name="Xi Z."/>
        </authorList>
    </citation>
    <scope>NUCLEOTIDE SEQUENCE [LARGE SCALE GENOMIC DNA]</scope>
    <source>
        <strain evidence="14">J267</strain>
        <tissue evidence="14">Leaf</tissue>
    </source>
</reference>
<evidence type="ECO:0000256" key="9">
    <source>
        <dbReference type="ARBA" id="ARBA00023136"/>
    </source>
</evidence>
<dbReference type="Pfam" id="PF00560">
    <property type="entry name" value="LRR_1"/>
    <property type="match status" value="5"/>
</dbReference>
<evidence type="ECO:0000259" key="13">
    <source>
        <dbReference type="Pfam" id="PF23598"/>
    </source>
</evidence>
<evidence type="ECO:0000256" key="11">
    <source>
        <dbReference type="ARBA" id="ARBA00023180"/>
    </source>
</evidence>
<dbReference type="Pfam" id="PF13516">
    <property type="entry name" value="LRR_6"/>
    <property type="match status" value="1"/>
</dbReference>
<evidence type="ECO:0000256" key="5">
    <source>
        <dbReference type="ARBA" id="ARBA00022692"/>
    </source>
</evidence>
<name>A0A5J5C380_9ASTE</name>
<protein>
    <submittedName>
        <fullName evidence="14">Uncharacterized protein</fullName>
    </submittedName>
</protein>
<evidence type="ECO:0000256" key="2">
    <source>
        <dbReference type="ARBA" id="ARBA00009592"/>
    </source>
</evidence>
<keyword evidence="8" id="KW-1133">Transmembrane helix</keyword>
<dbReference type="SMART" id="SM00365">
    <property type="entry name" value="LRR_SD22"/>
    <property type="match status" value="5"/>
</dbReference>
<accession>A0A5J5C380</accession>
<dbReference type="PROSITE" id="PS51450">
    <property type="entry name" value="LRR"/>
    <property type="match status" value="1"/>
</dbReference>
<dbReference type="EMBL" id="CM018031">
    <property type="protein sequence ID" value="KAA8548387.1"/>
    <property type="molecule type" value="Genomic_DNA"/>
</dbReference>
<evidence type="ECO:0000259" key="12">
    <source>
        <dbReference type="Pfam" id="PF08263"/>
    </source>
</evidence>
<evidence type="ECO:0000313" key="14">
    <source>
        <dbReference type="EMBL" id="KAA8548387.1"/>
    </source>
</evidence>
<comment type="subcellular location">
    <subcellularLocation>
        <location evidence="1">Cell membrane</location>
        <topology evidence="1">Single-pass type I membrane protein</topology>
    </subcellularLocation>
</comment>
<feature type="domain" description="Disease resistance R13L4/SHOC-2-like LRR" evidence="13">
    <location>
        <begin position="392"/>
        <end position="548"/>
    </location>
</feature>
<keyword evidence="3" id="KW-1003">Cell membrane</keyword>
<dbReference type="InterPro" id="IPR013210">
    <property type="entry name" value="LRR_N_plant-typ"/>
</dbReference>
<dbReference type="SUPFAM" id="SSF52047">
    <property type="entry name" value="RNI-like"/>
    <property type="match status" value="1"/>
</dbReference>
<keyword evidence="10" id="KW-0675">Receptor</keyword>
<dbReference type="Pfam" id="PF12799">
    <property type="entry name" value="LRR_4"/>
    <property type="match status" value="1"/>
</dbReference>
<keyword evidence="7" id="KW-0677">Repeat</keyword>
<evidence type="ECO:0000256" key="1">
    <source>
        <dbReference type="ARBA" id="ARBA00004251"/>
    </source>
</evidence>
<dbReference type="InterPro" id="IPR001611">
    <property type="entry name" value="Leu-rich_rpt"/>
</dbReference>
<dbReference type="FunFam" id="3.80.10.10:FF:000383">
    <property type="entry name" value="Leucine-rich repeat receptor protein kinase EMS1"/>
    <property type="match status" value="1"/>
</dbReference>
<evidence type="ECO:0000256" key="7">
    <source>
        <dbReference type="ARBA" id="ARBA00022737"/>
    </source>
</evidence>
<evidence type="ECO:0000256" key="3">
    <source>
        <dbReference type="ARBA" id="ARBA00022475"/>
    </source>
</evidence>
<dbReference type="FunFam" id="3.80.10.10:FF:001347">
    <property type="entry name" value="LRR receptor-like serine/threonine-protein kinase GSO2"/>
    <property type="match status" value="1"/>
</dbReference>
<keyword evidence="6" id="KW-0732">Signal</keyword>
<keyword evidence="9" id="KW-0472">Membrane</keyword>
<dbReference type="Pfam" id="PF13855">
    <property type="entry name" value="LRR_8"/>
    <property type="match status" value="1"/>
</dbReference>
<dbReference type="InterPro" id="IPR055414">
    <property type="entry name" value="LRR_R13L4/SHOC2-like"/>
</dbReference>
<dbReference type="Pfam" id="PF23598">
    <property type="entry name" value="LRR_14"/>
    <property type="match status" value="2"/>
</dbReference>
<evidence type="ECO:0000256" key="8">
    <source>
        <dbReference type="ARBA" id="ARBA00022989"/>
    </source>
</evidence>
<proteinExistence type="inferred from homology"/>
<dbReference type="SUPFAM" id="SSF52058">
    <property type="entry name" value="L domain-like"/>
    <property type="match status" value="2"/>
</dbReference>
<evidence type="ECO:0000256" key="4">
    <source>
        <dbReference type="ARBA" id="ARBA00022614"/>
    </source>
</evidence>
<dbReference type="SMART" id="SM00369">
    <property type="entry name" value="LRR_TYP"/>
    <property type="match status" value="11"/>
</dbReference>
<evidence type="ECO:0000313" key="15">
    <source>
        <dbReference type="Proteomes" id="UP000325577"/>
    </source>
</evidence>
<dbReference type="PANTHER" id="PTHR48063:SF98">
    <property type="entry name" value="LRR RECEPTOR-LIKE SERINE_THREONINE-PROTEIN KINASE FLS2"/>
    <property type="match status" value="1"/>
</dbReference>
<keyword evidence="15" id="KW-1185">Reference proteome</keyword>
<dbReference type="FunFam" id="3.80.10.10:FF:000111">
    <property type="entry name" value="LRR receptor-like serine/threonine-protein kinase ERECTA"/>
    <property type="match status" value="1"/>
</dbReference>
<keyword evidence="11" id="KW-0325">Glycoprotein</keyword>
<dbReference type="FunFam" id="3.80.10.10:FF:000095">
    <property type="entry name" value="LRR receptor-like serine/threonine-protein kinase GSO1"/>
    <property type="match status" value="2"/>
</dbReference>
<dbReference type="GO" id="GO:0005886">
    <property type="term" value="C:plasma membrane"/>
    <property type="evidence" value="ECO:0007669"/>
    <property type="project" value="UniProtKB-SubCell"/>
</dbReference>
<dbReference type="Gene3D" id="3.80.10.10">
    <property type="entry name" value="Ribonuclease Inhibitor"/>
    <property type="match status" value="6"/>
</dbReference>
<dbReference type="Pfam" id="PF08263">
    <property type="entry name" value="LRRNT_2"/>
    <property type="match status" value="1"/>
</dbReference>
<dbReference type="InterPro" id="IPR046956">
    <property type="entry name" value="RLP23-like"/>
</dbReference>